<evidence type="ECO:0000256" key="11">
    <source>
        <dbReference type="ARBA" id="ARBA00045980"/>
    </source>
</evidence>
<evidence type="ECO:0000256" key="3">
    <source>
        <dbReference type="ARBA" id="ARBA00009519"/>
    </source>
</evidence>
<evidence type="ECO:0000256" key="2">
    <source>
        <dbReference type="ARBA" id="ARBA00001326"/>
    </source>
</evidence>
<comment type="catalytic activity">
    <reaction evidence="12 13">
        <text>beta-D-fructose 6-phosphate = dihydroxyacetone + D-glyceraldehyde 3-phosphate</text>
        <dbReference type="Rhea" id="RHEA:28002"/>
        <dbReference type="ChEBI" id="CHEBI:16016"/>
        <dbReference type="ChEBI" id="CHEBI:57634"/>
        <dbReference type="ChEBI" id="CHEBI:59776"/>
    </reaction>
</comment>
<comment type="cofactor">
    <cofactor evidence="13">
        <name>Mn(2+)</name>
        <dbReference type="ChEBI" id="CHEBI:29035"/>
    </cofactor>
    <cofactor evidence="13">
        <name>Ni(2+)</name>
        <dbReference type="ChEBI" id="CHEBI:49786"/>
    </cofactor>
</comment>
<dbReference type="Proteomes" id="UP001153709">
    <property type="component" value="Chromosome 8"/>
</dbReference>
<dbReference type="GO" id="GO:0051998">
    <property type="term" value="F:protein carboxyl O-methyltransferase activity"/>
    <property type="evidence" value="ECO:0007669"/>
    <property type="project" value="UniProtKB-UniRule"/>
</dbReference>
<evidence type="ECO:0000256" key="6">
    <source>
        <dbReference type="ARBA" id="ARBA00022679"/>
    </source>
</evidence>
<evidence type="ECO:0000256" key="9">
    <source>
        <dbReference type="ARBA" id="ARBA00022801"/>
    </source>
</evidence>
<dbReference type="InterPro" id="IPR036075">
    <property type="entry name" value="ARMT-1-like_metal-bd_sf"/>
</dbReference>
<keyword evidence="16" id="KW-1185">Reference proteome</keyword>
<evidence type="ECO:0000256" key="5">
    <source>
        <dbReference type="ARBA" id="ARBA00022603"/>
    </source>
</evidence>
<evidence type="ECO:0000256" key="13">
    <source>
        <dbReference type="RuleBase" id="RU367030"/>
    </source>
</evidence>
<sequence>MSDNLPVKTCDCGSNCSLDLKTPRNVYLSAFYKRSFAFYTVKHRMPVILTNLIDNLVRHKSEIKEKYGNEAVDELKTIIGEISEFKYEVQTNKPLKLLIGNAPDVNIYNEYIKKQSVAEGHTTHFHTIWLLTECYMYRRIKQIFETKPHLKEYDYFEQQKQDAYTGAIQLIENMSEHVLHVLNNKNPADQNEFIHMLKLNLWGNKCDLSLSLGKASDMSSLFDTAALDPYILCDHSKQIWEGISTDKSSDIIDIVFDNSGYEVFTDLCVADYIITKGLAKSMRLYVKTIPWFISDVMEHDFYWTINQLKASENHNLQVLGQRWSKYVEDGIWTIVASNFWTLPYDFTYMADVDPQLYKKLGEAKAVFFKGDLNYRKLFGEKNWDPTTSVDTGLQSFHPSKLCIIRTIKADIVVGIPNGIAEEIEAKDPKWMHNGEYGVIQFSKNKVAIQSL</sequence>
<evidence type="ECO:0000313" key="15">
    <source>
        <dbReference type="EMBL" id="CAG9838885.1"/>
    </source>
</evidence>
<evidence type="ECO:0000256" key="4">
    <source>
        <dbReference type="ARBA" id="ARBA00022596"/>
    </source>
</evidence>
<dbReference type="PANTHER" id="PTHR12260:SF6">
    <property type="entry name" value="DAMAGE-CONTROL PHOSPHATASE ARMT1"/>
    <property type="match status" value="1"/>
</dbReference>
<dbReference type="GO" id="GO:0046872">
    <property type="term" value="F:metal ion binding"/>
    <property type="evidence" value="ECO:0007669"/>
    <property type="project" value="UniProtKB-UniRule"/>
</dbReference>
<proteinExistence type="inferred from homology"/>
<dbReference type="Gene3D" id="3.40.50.10880">
    <property type="entry name" value="Uncharacterised protein PF01937, DUF89, domain 3"/>
    <property type="match status" value="1"/>
</dbReference>
<dbReference type="GO" id="GO:0016791">
    <property type="term" value="F:phosphatase activity"/>
    <property type="evidence" value="ECO:0007669"/>
    <property type="project" value="TreeGrafter"/>
</dbReference>
<dbReference type="FunFam" id="3.40.50.10880:FF:000002">
    <property type="entry name" value="Acidic residue methyltransferase 1"/>
    <property type="match status" value="1"/>
</dbReference>
<evidence type="ECO:0000256" key="8">
    <source>
        <dbReference type="ARBA" id="ARBA00022723"/>
    </source>
</evidence>
<keyword evidence="10 13" id="KW-0464">Manganese</keyword>
<dbReference type="FunFam" id="1.20.930.60:FF:000002">
    <property type="entry name" value="Protein-glutamate O-methyltransferase C1393.13"/>
    <property type="match status" value="1"/>
</dbReference>
<comment type="catalytic activity">
    <reaction evidence="1 13">
        <text>L-glutamyl-[protein] + S-adenosyl-L-methionine = [protein]-L-glutamate 5-O-methyl ester + S-adenosyl-L-homocysteine</text>
        <dbReference type="Rhea" id="RHEA:24452"/>
        <dbReference type="Rhea" id="RHEA-COMP:10208"/>
        <dbReference type="Rhea" id="RHEA-COMP:10311"/>
        <dbReference type="ChEBI" id="CHEBI:29973"/>
        <dbReference type="ChEBI" id="CHEBI:57856"/>
        <dbReference type="ChEBI" id="CHEBI:59789"/>
        <dbReference type="ChEBI" id="CHEBI:82795"/>
    </reaction>
</comment>
<comment type="similarity">
    <text evidence="3 13">Belongs to the damage-control phosphatase family. Sugar phosphate phosphatase III subfamily.</text>
</comment>
<evidence type="ECO:0000256" key="12">
    <source>
        <dbReference type="ARBA" id="ARBA00048809"/>
    </source>
</evidence>
<evidence type="ECO:0000256" key="10">
    <source>
        <dbReference type="ARBA" id="ARBA00023211"/>
    </source>
</evidence>
<protein>
    <recommendedName>
        <fullName evidence="13">Sugar phosphate phosphatase</fullName>
        <ecNumber evidence="13">2.1.1.-</ecNumber>
        <ecNumber evidence="13">3.1.3.-</ecNumber>
    </recommendedName>
</protein>
<dbReference type="InterPro" id="IPR039763">
    <property type="entry name" value="ARMT1"/>
</dbReference>
<keyword evidence="5 13" id="KW-0489">Methyltransferase</keyword>
<organism evidence="15 16">
    <name type="scientific">Diabrotica balteata</name>
    <name type="common">Banded cucumber beetle</name>
    <dbReference type="NCBI Taxonomy" id="107213"/>
    <lineage>
        <taxon>Eukaryota</taxon>
        <taxon>Metazoa</taxon>
        <taxon>Ecdysozoa</taxon>
        <taxon>Arthropoda</taxon>
        <taxon>Hexapoda</taxon>
        <taxon>Insecta</taxon>
        <taxon>Pterygota</taxon>
        <taxon>Neoptera</taxon>
        <taxon>Endopterygota</taxon>
        <taxon>Coleoptera</taxon>
        <taxon>Polyphaga</taxon>
        <taxon>Cucujiformia</taxon>
        <taxon>Chrysomeloidea</taxon>
        <taxon>Chrysomelidae</taxon>
        <taxon>Galerucinae</taxon>
        <taxon>Diabroticina</taxon>
        <taxon>Diabroticites</taxon>
        <taxon>Diabrotica</taxon>
    </lineage>
</organism>
<keyword evidence="8 13" id="KW-0479">Metal-binding</keyword>
<keyword evidence="7" id="KW-0949">S-adenosyl-L-methionine</keyword>
<evidence type="ECO:0000259" key="14">
    <source>
        <dbReference type="Pfam" id="PF01937"/>
    </source>
</evidence>
<name>A0A9N9TAE7_DIABA</name>
<evidence type="ECO:0000313" key="16">
    <source>
        <dbReference type="Proteomes" id="UP001153709"/>
    </source>
</evidence>
<dbReference type="EMBL" id="OU898283">
    <property type="protein sequence ID" value="CAG9838885.1"/>
    <property type="molecule type" value="Genomic_DNA"/>
</dbReference>
<keyword evidence="4" id="KW-0533">Nickel</keyword>
<comment type="catalytic activity">
    <reaction evidence="2 13">
        <text>beta-D-fructose 1-phosphate + H2O = D-fructose + phosphate</text>
        <dbReference type="Rhea" id="RHEA:35603"/>
        <dbReference type="ChEBI" id="CHEBI:15377"/>
        <dbReference type="ChEBI" id="CHEBI:37721"/>
        <dbReference type="ChEBI" id="CHEBI:43474"/>
        <dbReference type="ChEBI" id="CHEBI:138881"/>
    </reaction>
</comment>
<evidence type="ECO:0000256" key="1">
    <source>
        <dbReference type="ARBA" id="ARBA00000807"/>
    </source>
</evidence>
<gene>
    <name evidence="15" type="ORF">DIABBA_LOCUS11700</name>
</gene>
<reference evidence="15" key="1">
    <citation type="submission" date="2022-01" db="EMBL/GenBank/DDBJ databases">
        <authorList>
            <person name="King R."/>
        </authorList>
    </citation>
    <scope>NUCLEOTIDE SEQUENCE</scope>
</reference>
<dbReference type="AlphaFoldDB" id="A0A9N9TAE7"/>
<keyword evidence="9 13" id="KW-0378">Hydrolase</keyword>
<evidence type="ECO:0000256" key="7">
    <source>
        <dbReference type="ARBA" id="ARBA00022691"/>
    </source>
</evidence>
<dbReference type="PANTHER" id="PTHR12260">
    <property type="entry name" value="DAMAGE-CONTROL PHOSPHATASE ARMT1"/>
    <property type="match status" value="1"/>
</dbReference>
<accession>A0A9N9TAE7</accession>
<comment type="domain">
    <text evidence="13">Subfamily III proteins have a conserved RTxK motif about 40-50 residues from the C-terminus; the threonine may be replaced by serine or cysteine.</text>
</comment>
<comment type="function">
    <text evidence="11 13">Metal-dependent phosphatase that shows phosphatase activity against several substrates, including fructose-1-phosphate and fructose-6-phosphate. Its preference for fructose-1-phosphate, a strong glycating agent that causes DNA damage rather than a canonical yeast metabolite, suggests a damage-control function in hexose phosphate metabolism. Has also been shown to have O-methyltransferase activity that methylates glutamate residues of target proteins to form gamma-glutamyl methyl ester residues. Possibly methylates PCNA, suggesting it is involved in the DNA damage response.</text>
</comment>
<dbReference type="Gene3D" id="1.20.930.60">
    <property type="match status" value="1"/>
</dbReference>
<feature type="domain" description="Damage-control phosphatase ARMT1-like metal-binding" evidence="14">
    <location>
        <begin position="40"/>
        <end position="418"/>
    </location>
</feature>
<dbReference type="InterPro" id="IPR002791">
    <property type="entry name" value="ARMT1-like_metal-bd"/>
</dbReference>
<keyword evidence="6" id="KW-0808">Transferase</keyword>
<dbReference type="GO" id="GO:0006974">
    <property type="term" value="P:DNA damage response"/>
    <property type="evidence" value="ECO:0007669"/>
    <property type="project" value="TreeGrafter"/>
</dbReference>
<dbReference type="EC" id="2.1.1.-" evidence="13"/>
<dbReference type="GO" id="GO:0032259">
    <property type="term" value="P:methylation"/>
    <property type="evidence" value="ECO:0007669"/>
    <property type="project" value="UniProtKB-KW"/>
</dbReference>
<dbReference type="EC" id="3.1.3.-" evidence="13"/>
<dbReference type="Pfam" id="PF01937">
    <property type="entry name" value="ARMT1-like_dom"/>
    <property type="match status" value="1"/>
</dbReference>
<dbReference type="GO" id="GO:0005634">
    <property type="term" value="C:nucleus"/>
    <property type="evidence" value="ECO:0007669"/>
    <property type="project" value="TreeGrafter"/>
</dbReference>
<dbReference type="OrthoDB" id="541375at2759"/>
<dbReference type="SUPFAM" id="SSF111321">
    <property type="entry name" value="AF1104-like"/>
    <property type="match status" value="1"/>
</dbReference>